<keyword evidence="2" id="KW-1185">Reference proteome</keyword>
<sequence>MTRRWVHLIEEEVLSMRLGKEEAVGYVEDTDIESPVTEEIVIDQPEWMPLTTAADSSLIVR</sequence>
<dbReference type="EMBL" id="RPFW01000004">
    <property type="protein sequence ID" value="TVZ03269.1"/>
    <property type="molecule type" value="Genomic_DNA"/>
</dbReference>
<reference evidence="1 2" key="1">
    <citation type="submission" date="2018-11" db="EMBL/GenBank/DDBJ databases">
        <title>Trebonia kvetii gen.nov., sp.nov., a novel acidophilic actinobacterium, and proposal of the new actinobacterial family Treboniaceae fam. nov.</title>
        <authorList>
            <person name="Rapoport D."/>
            <person name="Sagova-Mareckova M."/>
            <person name="Sedlacek I."/>
            <person name="Provaznik J."/>
            <person name="Kralova S."/>
            <person name="Pavlinic D."/>
            <person name="Benes V."/>
            <person name="Kopecky J."/>
        </authorList>
    </citation>
    <scope>NUCLEOTIDE SEQUENCE [LARGE SCALE GENOMIC DNA]</scope>
    <source>
        <strain evidence="1 2">15Tr583</strain>
    </source>
</reference>
<organism evidence="1 2">
    <name type="scientific">Trebonia kvetii</name>
    <dbReference type="NCBI Taxonomy" id="2480626"/>
    <lineage>
        <taxon>Bacteria</taxon>
        <taxon>Bacillati</taxon>
        <taxon>Actinomycetota</taxon>
        <taxon>Actinomycetes</taxon>
        <taxon>Streptosporangiales</taxon>
        <taxon>Treboniaceae</taxon>
        <taxon>Trebonia</taxon>
    </lineage>
</organism>
<gene>
    <name evidence="1" type="ORF">EAS64_22875</name>
</gene>
<evidence type="ECO:0000313" key="2">
    <source>
        <dbReference type="Proteomes" id="UP000460272"/>
    </source>
</evidence>
<evidence type="ECO:0000313" key="1">
    <source>
        <dbReference type="EMBL" id="TVZ03269.1"/>
    </source>
</evidence>
<dbReference type="AlphaFoldDB" id="A0A6P2BVW5"/>
<dbReference type="RefSeq" id="WP_145855873.1">
    <property type="nucleotide sequence ID" value="NZ_RPFW01000004.1"/>
</dbReference>
<comment type="caution">
    <text evidence="1">The sequence shown here is derived from an EMBL/GenBank/DDBJ whole genome shotgun (WGS) entry which is preliminary data.</text>
</comment>
<dbReference type="Proteomes" id="UP000460272">
    <property type="component" value="Unassembled WGS sequence"/>
</dbReference>
<accession>A0A6P2BVW5</accession>
<proteinExistence type="predicted"/>
<name>A0A6P2BVW5_9ACTN</name>
<protein>
    <submittedName>
        <fullName evidence="1">Uncharacterized protein</fullName>
    </submittedName>
</protein>